<dbReference type="Proteomes" id="UP001341840">
    <property type="component" value="Unassembled WGS sequence"/>
</dbReference>
<organism evidence="1 2">
    <name type="scientific">Stylosanthes scabra</name>
    <dbReference type="NCBI Taxonomy" id="79078"/>
    <lineage>
        <taxon>Eukaryota</taxon>
        <taxon>Viridiplantae</taxon>
        <taxon>Streptophyta</taxon>
        <taxon>Embryophyta</taxon>
        <taxon>Tracheophyta</taxon>
        <taxon>Spermatophyta</taxon>
        <taxon>Magnoliopsida</taxon>
        <taxon>eudicotyledons</taxon>
        <taxon>Gunneridae</taxon>
        <taxon>Pentapetalae</taxon>
        <taxon>rosids</taxon>
        <taxon>fabids</taxon>
        <taxon>Fabales</taxon>
        <taxon>Fabaceae</taxon>
        <taxon>Papilionoideae</taxon>
        <taxon>50 kb inversion clade</taxon>
        <taxon>dalbergioids sensu lato</taxon>
        <taxon>Dalbergieae</taxon>
        <taxon>Pterocarpus clade</taxon>
        <taxon>Stylosanthes</taxon>
    </lineage>
</organism>
<comment type="caution">
    <text evidence="1">The sequence shown here is derived from an EMBL/GenBank/DDBJ whole genome shotgun (WGS) entry which is preliminary data.</text>
</comment>
<dbReference type="EMBL" id="JASCZI010271881">
    <property type="protein sequence ID" value="MED6216615.1"/>
    <property type="molecule type" value="Genomic_DNA"/>
</dbReference>
<gene>
    <name evidence="1" type="ORF">PIB30_009208</name>
</gene>
<reference evidence="1 2" key="1">
    <citation type="journal article" date="2023" name="Plants (Basel)">
        <title>Bridging the Gap: Combining Genomics and Transcriptomics Approaches to Understand Stylosanthes scabra, an Orphan Legume from the Brazilian Caatinga.</title>
        <authorList>
            <person name="Ferreira-Neto J.R.C."/>
            <person name="da Silva M.D."/>
            <person name="Binneck E."/>
            <person name="de Melo N.F."/>
            <person name="da Silva R.H."/>
            <person name="de Melo A.L.T.M."/>
            <person name="Pandolfi V."/>
            <person name="Bustamante F.O."/>
            <person name="Brasileiro-Vidal A.C."/>
            <person name="Benko-Iseppon A.M."/>
        </authorList>
    </citation>
    <scope>NUCLEOTIDE SEQUENCE [LARGE SCALE GENOMIC DNA]</scope>
    <source>
        <tissue evidence="1">Leaves</tissue>
    </source>
</reference>
<keyword evidence="2" id="KW-1185">Reference proteome</keyword>
<name>A0ABU6Z303_9FABA</name>
<proteinExistence type="predicted"/>
<protein>
    <submittedName>
        <fullName evidence="1">Uncharacterized protein</fullName>
    </submittedName>
</protein>
<accession>A0ABU6Z303</accession>
<evidence type="ECO:0000313" key="1">
    <source>
        <dbReference type="EMBL" id="MED6216615.1"/>
    </source>
</evidence>
<sequence length="153" mass="16939">MNAAYKLYNALTSLIILLPSKENESSPLKLLLMSSKLWCGELGDAALKLAIVDVKKEAGFRWLKGDAGIIELCKNVMMRIAESNKVHIYVEHDIDVVQVVPIPMGVNVETIDLDDLIFSSDDGGYESAKDEVYKPLTPGYKRDIDSEDYASEG</sequence>
<evidence type="ECO:0000313" key="2">
    <source>
        <dbReference type="Proteomes" id="UP001341840"/>
    </source>
</evidence>